<proteinExistence type="predicted"/>
<evidence type="ECO:0000256" key="1">
    <source>
        <dbReference type="SAM" id="Phobius"/>
    </source>
</evidence>
<feature type="transmembrane region" description="Helical" evidence="1">
    <location>
        <begin position="216"/>
        <end position="236"/>
    </location>
</feature>
<dbReference type="GO" id="GO:0005886">
    <property type="term" value="C:plasma membrane"/>
    <property type="evidence" value="ECO:0007669"/>
    <property type="project" value="UniProtKB-SubCell"/>
</dbReference>
<dbReference type="AlphaFoldDB" id="A0A5C8NYQ3"/>
<comment type="caution">
    <text evidence="2">The sequence shown here is derived from an EMBL/GenBank/DDBJ whole genome shotgun (WGS) entry which is preliminary data.</text>
</comment>
<dbReference type="OrthoDB" id="2680264at2"/>
<name>A0A5C8NYQ3_9BACI</name>
<keyword evidence="1" id="KW-0812">Transmembrane</keyword>
<organism evidence="2 3">
    <name type="scientific">Cerasibacillus terrae</name>
    <dbReference type="NCBI Taxonomy" id="2498845"/>
    <lineage>
        <taxon>Bacteria</taxon>
        <taxon>Bacillati</taxon>
        <taxon>Bacillota</taxon>
        <taxon>Bacilli</taxon>
        <taxon>Bacillales</taxon>
        <taxon>Bacillaceae</taxon>
        <taxon>Cerasibacillus</taxon>
    </lineage>
</organism>
<feature type="transmembrane region" description="Helical" evidence="1">
    <location>
        <begin position="23"/>
        <end position="43"/>
    </location>
</feature>
<dbReference type="EMBL" id="VDUW01000002">
    <property type="protein sequence ID" value="TXL66478.1"/>
    <property type="molecule type" value="Genomic_DNA"/>
</dbReference>
<feature type="transmembrane region" description="Helical" evidence="1">
    <location>
        <begin position="293"/>
        <end position="313"/>
    </location>
</feature>
<reference evidence="2 3" key="1">
    <citation type="submission" date="2019-06" db="EMBL/GenBank/DDBJ databases">
        <title>Cerasibacillus sp. nov., isolated from maize field.</title>
        <authorList>
            <person name="Lin S.-Y."/>
            <person name="Tsai C.-F."/>
            <person name="Young C.-C."/>
        </authorList>
    </citation>
    <scope>NUCLEOTIDE SEQUENCE [LARGE SCALE GENOMIC DNA]</scope>
    <source>
        <strain evidence="2 3">CC-CFT480</strain>
    </source>
</reference>
<keyword evidence="1" id="KW-1133">Transmembrane helix</keyword>
<accession>A0A5C8NYQ3</accession>
<dbReference type="GO" id="GO:0140359">
    <property type="term" value="F:ABC-type transporter activity"/>
    <property type="evidence" value="ECO:0007669"/>
    <property type="project" value="InterPro"/>
</dbReference>
<feature type="transmembrane region" description="Helical" evidence="1">
    <location>
        <begin position="140"/>
        <end position="173"/>
    </location>
</feature>
<evidence type="ECO:0000313" key="3">
    <source>
        <dbReference type="Proteomes" id="UP000321574"/>
    </source>
</evidence>
<dbReference type="Proteomes" id="UP000321574">
    <property type="component" value="Unassembled WGS sequence"/>
</dbReference>
<gene>
    <name evidence="2" type="ORF">FHP05_03585</name>
</gene>
<protein>
    <submittedName>
        <fullName evidence="2">Copper ABC transporter permease</fullName>
    </submittedName>
</protein>
<feature type="transmembrane region" description="Helical" evidence="1">
    <location>
        <begin position="97"/>
        <end position="119"/>
    </location>
</feature>
<dbReference type="Pfam" id="PF12679">
    <property type="entry name" value="ABC2_membrane_2"/>
    <property type="match status" value="1"/>
</dbReference>
<keyword evidence="1" id="KW-0472">Membrane</keyword>
<evidence type="ECO:0000313" key="2">
    <source>
        <dbReference type="EMBL" id="TXL66478.1"/>
    </source>
</evidence>
<sequence length="317" mass="35963">MNKLKKLCFMTMHELRLLLRSKWLLNFTILFIAMAALFFFYGLKSIDSNPTEVKYGLESIGEIDTGTVDPSYFGLEELPNEDEQSAETNKSVGYNRAIAMLMNLSLWLIPIISLILGANSIIADKEDGRLALYKTYQMPYIYYLISKFIALCLSLIASLGIAYGSFGIIISIVGGEIETSFLLTFLILNILLVTTFSAMSLLIGAVSVTRMQGLSLALFIWSFFVFVYEFIVFTAIDWIPYTQKLKSILVFVLLNPIESIRVWSIEKLNANYIFGPEFLILEEWANNGILTNYILLTFIIMIIITFIVSNQLIKRKG</sequence>
<keyword evidence="3" id="KW-1185">Reference proteome</keyword>
<dbReference type="RefSeq" id="WP_147665878.1">
    <property type="nucleotide sequence ID" value="NZ_VDUW01000002.1"/>
</dbReference>
<feature type="transmembrane region" description="Helical" evidence="1">
    <location>
        <begin position="179"/>
        <end position="204"/>
    </location>
</feature>